<feature type="domain" description="CusB-like beta-barrel" evidence="4">
    <location>
        <begin position="231"/>
        <end position="291"/>
    </location>
</feature>
<comment type="caution">
    <text evidence="5">The sequence shown here is derived from an EMBL/GenBank/DDBJ whole genome shotgun (WGS) entry which is preliminary data.</text>
</comment>
<comment type="similarity">
    <text evidence="1">Belongs to the membrane fusion protein (MFP) (TC 8.A.1) family.</text>
</comment>
<dbReference type="Gene3D" id="2.40.30.170">
    <property type="match status" value="1"/>
</dbReference>
<keyword evidence="3" id="KW-0732">Signal</keyword>
<organism evidence="5 6">
    <name type="scientific">Methylobacterium nonmethylotrophicum</name>
    <dbReference type="NCBI Taxonomy" id="1141884"/>
    <lineage>
        <taxon>Bacteria</taxon>
        <taxon>Pseudomonadati</taxon>
        <taxon>Pseudomonadota</taxon>
        <taxon>Alphaproteobacteria</taxon>
        <taxon>Hyphomicrobiales</taxon>
        <taxon>Methylobacteriaceae</taxon>
        <taxon>Methylobacterium</taxon>
    </lineage>
</organism>
<evidence type="ECO:0000313" key="6">
    <source>
        <dbReference type="Proteomes" id="UP000297535"/>
    </source>
</evidence>
<dbReference type="Gene3D" id="2.40.420.20">
    <property type="match status" value="1"/>
</dbReference>
<gene>
    <name evidence="5" type="ORF">EU555_13515</name>
</gene>
<dbReference type="AlphaFoldDB" id="A0A4Z0NSB6"/>
<dbReference type="PROSITE" id="PS51257">
    <property type="entry name" value="PROKAR_LIPOPROTEIN"/>
    <property type="match status" value="1"/>
</dbReference>
<feature type="coiled-coil region" evidence="2">
    <location>
        <begin position="151"/>
        <end position="178"/>
    </location>
</feature>
<dbReference type="Proteomes" id="UP000297535">
    <property type="component" value="Unassembled WGS sequence"/>
</dbReference>
<dbReference type="NCBIfam" id="TIGR01730">
    <property type="entry name" value="RND_mfp"/>
    <property type="match status" value="1"/>
</dbReference>
<dbReference type="Gene3D" id="1.10.287.470">
    <property type="entry name" value="Helix hairpin bin"/>
    <property type="match status" value="1"/>
</dbReference>
<dbReference type="SUPFAM" id="SSF111369">
    <property type="entry name" value="HlyD-like secretion proteins"/>
    <property type="match status" value="1"/>
</dbReference>
<dbReference type="Pfam" id="PF25954">
    <property type="entry name" value="Beta-barrel_RND_2"/>
    <property type="match status" value="1"/>
</dbReference>
<evidence type="ECO:0000256" key="3">
    <source>
        <dbReference type="SAM" id="SignalP"/>
    </source>
</evidence>
<dbReference type="PANTHER" id="PTHR30469">
    <property type="entry name" value="MULTIDRUG RESISTANCE PROTEIN MDTA"/>
    <property type="match status" value="1"/>
</dbReference>
<dbReference type="InterPro" id="IPR058792">
    <property type="entry name" value="Beta-barrel_RND_2"/>
</dbReference>
<protein>
    <submittedName>
        <fullName evidence="5">Efflux RND transporter periplasmic adaptor subunit</fullName>
    </submittedName>
</protein>
<sequence>MEVRVSGGRTGGRLRCSVGPRPLAVLALLLLAGCHEAAPPPPAAARPVRTTLAERRSVTEHLSLTGTVRARDEVGLSFRIDGKLVERTVSPGDAVVPDQVVARLDPQVEQNALRQAEADVAVAQASFVQAQRMEARQKELLTRGYATRVVYEQAAQQLETSQAQLDAARARLRTAQGRVSYTELKADRAGIVTAKLAEPGEIVRAGQIVLQVARGGTKDAVFEVPAPMFQLRGVPENPEITIVLAENPEVTVTGRVREVAPQADLSTRTFGVKIALLAPPEAMRLGAIVRGSMNLVSPPVMKLPASALTSLGDRPAVWVVSPADGTVALRPIEVMRYDADIIVAGAGLDDGERVVTAGVHALKPGQKVRLLAAGAAPAPAPAPTSVP</sequence>
<accession>A0A4Z0NSB6</accession>
<dbReference type="PANTHER" id="PTHR30469:SF38">
    <property type="entry name" value="HLYD FAMILY SECRETION PROTEIN"/>
    <property type="match status" value="1"/>
</dbReference>
<keyword evidence="2" id="KW-0175">Coiled coil</keyword>
<name>A0A4Z0NSB6_9HYPH</name>
<dbReference type="GO" id="GO:0015562">
    <property type="term" value="F:efflux transmembrane transporter activity"/>
    <property type="evidence" value="ECO:0007669"/>
    <property type="project" value="TreeGrafter"/>
</dbReference>
<proteinExistence type="inferred from homology"/>
<dbReference type="GO" id="GO:1990281">
    <property type="term" value="C:efflux pump complex"/>
    <property type="evidence" value="ECO:0007669"/>
    <property type="project" value="TreeGrafter"/>
</dbReference>
<dbReference type="OrthoDB" id="9813967at2"/>
<evidence type="ECO:0000256" key="2">
    <source>
        <dbReference type="SAM" id="Coils"/>
    </source>
</evidence>
<feature type="signal peptide" evidence="3">
    <location>
        <begin position="1"/>
        <end position="37"/>
    </location>
</feature>
<dbReference type="EMBL" id="SRLB01000009">
    <property type="protein sequence ID" value="TGD98927.1"/>
    <property type="molecule type" value="Genomic_DNA"/>
</dbReference>
<evidence type="ECO:0000313" key="5">
    <source>
        <dbReference type="EMBL" id="TGD98927.1"/>
    </source>
</evidence>
<dbReference type="InterPro" id="IPR006143">
    <property type="entry name" value="RND_pump_MFP"/>
</dbReference>
<reference evidence="5 6" key="1">
    <citation type="submission" date="2019-04" db="EMBL/GenBank/DDBJ databases">
        <authorList>
            <person name="Feng G."/>
            <person name="Zhu H."/>
        </authorList>
    </citation>
    <scope>NUCLEOTIDE SEQUENCE [LARGE SCALE GENOMIC DNA]</scope>
    <source>
        <strain evidence="5 6">6HR-1</strain>
    </source>
</reference>
<dbReference type="Gene3D" id="2.40.50.100">
    <property type="match status" value="1"/>
</dbReference>
<keyword evidence="6" id="KW-1185">Reference proteome</keyword>
<feature type="chain" id="PRO_5021185351" evidence="3">
    <location>
        <begin position="38"/>
        <end position="387"/>
    </location>
</feature>
<evidence type="ECO:0000259" key="4">
    <source>
        <dbReference type="Pfam" id="PF25954"/>
    </source>
</evidence>
<evidence type="ECO:0000256" key="1">
    <source>
        <dbReference type="ARBA" id="ARBA00009477"/>
    </source>
</evidence>